<proteinExistence type="predicted"/>
<comment type="caution">
    <text evidence="1">The sequence shown here is derived from an EMBL/GenBank/DDBJ whole genome shotgun (WGS) entry which is preliminary data.</text>
</comment>
<evidence type="ECO:0000313" key="1">
    <source>
        <dbReference type="EMBL" id="VDI50595.1"/>
    </source>
</evidence>
<gene>
    <name evidence="1" type="ORF">MGAL_10B008597</name>
</gene>
<dbReference type="OrthoDB" id="6190073at2759"/>
<dbReference type="Proteomes" id="UP000596742">
    <property type="component" value="Unassembled WGS sequence"/>
</dbReference>
<keyword evidence="2" id="KW-1185">Reference proteome</keyword>
<dbReference type="AlphaFoldDB" id="A0A8B6FLU7"/>
<name>A0A8B6FLU7_MYTGA</name>
<reference evidence="1" key="1">
    <citation type="submission" date="2018-11" db="EMBL/GenBank/DDBJ databases">
        <authorList>
            <person name="Alioto T."/>
            <person name="Alioto T."/>
        </authorList>
    </citation>
    <scope>NUCLEOTIDE SEQUENCE</scope>
</reference>
<dbReference type="EMBL" id="UYJE01006963">
    <property type="protein sequence ID" value="VDI50595.1"/>
    <property type="molecule type" value="Genomic_DNA"/>
</dbReference>
<protein>
    <submittedName>
        <fullName evidence="1">Uncharacterized protein</fullName>
    </submittedName>
</protein>
<sequence length="187" mass="22351">MTSKLKSIRAGHRRAVSRILRRFEERSETEEKPEEDELETILDTLKEKQDILKDLDKNILDSVQEEDIEQEILDTDEYKFNLETKIRKIREMEETHTNEDTTERNTINIEHISTIVDTSRTKQRTTGPLKVNETDKSALMWTRDTYKNKCFYDDLQGMGKSKSQFKQLNLYQELDYREKLTRQKNVK</sequence>
<accession>A0A8B6FLU7</accession>
<organism evidence="1 2">
    <name type="scientific">Mytilus galloprovincialis</name>
    <name type="common">Mediterranean mussel</name>
    <dbReference type="NCBI Taxonomy" id="29158"/>
    <lineage>
        <taxon>Eukaryota</taxon>
        <taxon>Metazoa</taxon>
        <taxon>Spiralia</taxon>
        <taxon>Lophotrochozoa</taxon>
        <taxon>Mollusca</taxon>
        <taxon>Bivalvia</taxon>
        <taxon>Autobranchia</taxon>
        <taxon>Pteriomorphia</taxon>
        <taxon>Mytilida</taxon>
        <taxon>Mytiloidea</taxon>
        <taxon>Mytilidae</taxon>
        <taxon>Mytilinae</taxon>
        <taxon>Mytilus</taxon>
    </lineage>
</organism>
<evidence type="ECO:0000313" key="2">
    <source>
        <dbReference type="Proteomes" id="UP000596742"/>
    </source>
</evidence>